<keyword evidence="2" id="KW-1185">Reference proteome</keyword>
<reference evidence="2" key="1">
    <citation type="journal article" date="2019" name="Int. J. Syst. Evol. Microbiol.">
        <title>The Global Catalogue of Microorganisms (GCM) 10K type strain sequencing project: providing services to taxonomists for standard genome sequencing and annotation.</title>
        <authorList>
            <consortium name="The Broad Institute Genomics Platform"/>
            <consortium name="The Broad Institute Genome Sequencing Center for Infectious Disease"/>
            <person name="Wu L."/>
            <person name="Ma J."/>
        </authorList>
    </citation>
    <scope>NUCLEOTIDE SEQUENCE [LARGE SCALE GENOMIC DNA]</scope>
    <source>
        <strain evidence="2">CCM 8609</strain>
    </source>
</reference>
<protein>
    <submittedName>
        <fullName evidence="1">Uncharacterized protein</fullName>
    </submittedName>
</protein>
<gene>
    <name evidence="1" type="ORF">GCM10011459_20710</name>
</gene>
<comment type="caution">
    <text evidence="1">The sequence shown here is derived from an EMBL/GenBank/DDBJ whole genome shotgun (WGS) entry which is preliminary data.</text>
</comment>
<name>A0ABQ2C793_9LACO</name>
<sequence length="75" mass="8506">MSIKINAQTVVFKGRSFVENSIQENCEYCHAPFKTIMVTKSVKNTGVVGSVKSEIPIEVSGEYFNYCPKCRRRLN</sequence>
<dbReference type="Proteomes" id="UP000603295">
    <property type="component" value="Unassembled WGS sequence"/>
</dbReference>
<proteinExistence type="predicted"/>
<organism evidence="1 2">
    <name type="scientific">Limosilactobacillus caviae</name>
    <dbReference type="NCBI Taxonomy" id="1769424"/>
    <lineage>
        <taxon>Bacteria</taxon>
        <taxon>Bacillati</taxon>
        <taxon>Bacillota</taxon>
        <taxon>Bacilli</taxon>
        <taxon>Lactobacillales</taxon>
        <taxon>Lactobacillaceae</taxon>
        <taxon>Limosilactobacillus</taxon>
    </lineage>
</organism>
<dbReference type="EMBL" id="BMDS01000012">
    <property type="protein sequence ID" value="GGI64237.1"/>
    <property type="molecule type" value="Genomic_DNA"/>
</dbReference>
<evidence type="ECO:0000313" key="1">
    <source>
        <dbReference type="EMBL" id="GGI64237.1"/>
    </source>
</evidence>
<dbReference type="RefSeq" id="WP_188358112.1">
    <property type="nucleotide sequence ID" value="NZ_BMDS01000012.1"/>
</dbReference>
<accession>A0ABQ2C793</accession>
<evidence type="ECO:0000313" key="2">
    <source>
        <dbReference type="Proteomes" id="UP000603295"/>
    </source>
</evidence>